<dbReference type="GO" id="GO:0042393">
    <property type="term" value="F:histone binding"/>
    <property type="evidence" value="ECO:0007669"/>
    <property type="project" value="TreeGrafter"/>
</dbReference>
<dbReference type="GO" id="GO:0000796">
    <property type="term" value="C:condensin complex"/>
    <property type="evidence" value="ECO:0007669"/>
    <property type="project" value="TreeGrafter"/>
</dbReference>
<evidence type="ECO:0000313" key="2">
    <source>
        <dbReference type="EMBL" id="KAK5603875.1"/>
    </source>
</evidence>
<dbReference type="Proteomes" id="UP001311232">
    <property type="component" value="Unassembled WGS sequence"/>
</dbReference>
<name>A0AAV9R6A9_9TELE</name>
<protein>
    <recommendedName>
        <fullName evidence="4">Condensin-2 complex subunit D3</fullName>
    </recommendedName>
</protein>
<dbReference type="GO" id="GO:0000779">
    <property type="term" value="C:condensed chromosome, centromeric region"/>
    <property type="evidence" value="ECO:0007669"/>
    <property type="project" value="TreeGrafter"/>
</dbReference>
<proteinExistence type="predicted"/>
<reference evidence="2 3" key="1">
    <citation type="submission" date="2021-06" db="EMBL/GenBank/DDBJ databases">
        <authorList>
            <person name="Palmer J.M."/>
        </authorList>
    </citation>
    <scope>NUCLEOTIDE SEQUENCE [LARGE SCALE GENOMIC DNA]</scope>
    <source>
        <strain evidence="2 3">MEX-2019</strain>
        <tissue evidence="2">Muscle</tissue>
    </source>
</reference>
<dbReference type="PANTHER" id="PTHR14222:SF1">
    <property type="entry name" value="CONDENSIN-2 COMPLEX SUBUNIT D3"/>
    <property type="match status" value="1"/>
</dbReference>
<dbReference type="PANTHER" id="PTHR14222">
    <property type="entry name" value="CONDENSIN"/>
    <property type="match status" value="1"/>
</dbReference>
<dbReference type="InterPro" id="IPR026971">
    <property type="entry name" value="CND1/NCAPD3"/>
</dbReference>
<evidence type="ECO:0000313" key="3">
    <source>
        <dbReference type="Proteomes" id="UP001311232"/>
    </source>
</evidence>
<sequence length="318" mass="35491">MDLLVALQFLNLNQVPQDWVDAVWDLEFTERKPIEDIIEDELRAGGEKSFRNLYYSLLDHAAEQQQSAGRDGASQGVWVILGENGVSLKSLVAVLSHFVLAVRAKGASVQQRVCGLYAASVYLLLLGIPGSIANKVFHEVLLDTCSDLTTHCWPQESGRKRKKDCLKSSQADGKRSKPQRRDAPETEMDEEEEEEELHFSGQDLIKIRDAIAHLVQSLLHLLQTFPLKDRPHSASNCAQIFSKLLYFEPVLGELTFAAPRVLSELKSVPEMAFYGLKLLCSPKHGDQKEVGCKLHHKLSTPHAALLGRDVMSSRKIIA</sequence>
<organism evidence="2 3">
    <name type="scientific">Crenichthys baileyi</name>
    <name type="common">White River springfish</name>
    <dbReference type="NCBI Taxonomy" id="28760"/>
    <lineage>
        <taxon>Eukaryota</taxon>
        <taxon>Metazoa</taxon>
        <taxon>Chordata</taxon>
        <taxon>Craniata</taxon>
        <taxon>Vertebrata</taxon>
        <taxon>Euteleostomi</taxon>
        <taxon>Actinopterygii</taxon>
        <taxon>Neopterygii</taxon>
        <taxon>Teleostei</taxon>
        <taxon>Neoteleostei</taxon>
        <taxon>Acanthomorphata</taxon>
        <taxon>Ovalentaria</taxon>
        <taxon>Atherinomorphae</taxon>
        <taxon>Cyprinodontiformes</taxon>
        <taxon>Goodeidae</taxon>
        <taxon>Crenichthys</taxon>
    </lineage>
</organism>
<comment type="caution">
    <text evidence="2">The sequence shown here is derived from an EMBL/GenBank/DDBJ whole genome shotgun (WGS) entry which is preliminary data.</text>
</comment>
<dbReference type="EMBL" id="JAHHUM010002393">
    <property type="protein sequence ID" value="KAK5603875.1"/>
    <property type="molecule type" value="Genomic_DNA"/>
</dbReference>
<keyword evidence="3" id="KW-1185">Reference proteome</keyword>
<gene>
    <name evidence="2" type="ORF">CRENBAI_026459</name>
</gene>
<feature type="compositionally biased region" description="Basic and acidic residues" evidence="1">
    <location>
        <begin position="172"/>
        <end position="184"/>
    </location>
</feature>
<dbReference type="GO" id="GO:0010032">
    <property type="term" value="P:meiotic chromosome condensation"/>
    <property type="evidence" value="ECO:0007669"/>
    <property type="project" value="TreeGrafter"/>
</dbReference>
<feature type="compositionally biased region" description="Acidic residues" evidence="1">
    <location>
        <begin position="185"/>
        <end position="196"/>
    </location>
</feature>
<evidence type="ECO:0000256" key="1">
    <source>
        <dbReference type="SAM" id="MobiDB-lite"/>
    </source>
</evidence>
<accession>A0AAV9R6A9</accession>
<dbReference type="GO" id="GO:0007076">
    <property type="term" value="P:mitotic chromosome condensation"/>
    <property type="evidence" value="ECO:0007669"/>
    <property type="project" value="InterPro"/>
</dbReference>
<feature type="region of interest" description="Disordered" evidence="1">
    <location>
        <begin position="163"/>
        <end position="196"/>
    </location>
</feature>
<dbReference type="AlphaFoldDB" id="A0AAV9R6A9"/>
<evidence type="ECO:0008006" key="4">
    <source>
        <dbReference type="Google" id="ProtNLM"/>
    </source>
</evidence>